<reference evidence="4" key="1">
    <citation type="submission" date="2022-04" db="EMBL/GenBank/DDBJ databases">
        <title>Complete genome sequence of a cyanobacterium, Nostoc sp. SO-36, isolated in Antarctica.</title>
        <authorList>
            <person name="Kanesaki Y."/>
            <person name="Effendi D."/>
            <person name="Sakamoto T."/>
            <person name="Ohtani S."/>
            <person name="Awai K."/>
        </authorList>
    </citation>
    <scope>NUCLEOTIDE SEQUENCE</scope>
    <source>
        <strain evidence="4">SO-36</strain>
    </source>
</reference>
<evidence type="ECO:0000313" key="5">
    <source>
        <dbReference type="Proteomes" id="UP001055453"/>
    </source>
</evidence>
<keyword evidence="1" id="KW-0596">Phosphopantetheine</keyword>
<proteinExistence type="predicted"/>
<feature type="domain" description="AMP-dependent synthetase/ligase" evidence="3">
    <location>
        <begin position="9"/>
        <end position="107"/>
    </location>
</feature>
<dbReference type="SUPFAM" id="SSF56801">
    <property type="entry name" value="Acetyl-CoA synthetase-like"/>
    <property type="match status" value="1"/>
</dbReference>
<evidence type="ECO:0000256" key="1">
    <source>
        <dbReference type="ARBA" id="ARBA00022450"/>
    </source>
</evidence>
<evidence type="ECO:0000259" key="3">
    <source>
        <dbReference type="Pfam" id="PF00501"/>
    </source>
</evidence>
<keyword evidence="2" id="KW-0597">Phosphoprotein</keyword>
<dbReference type="Gene3D" id="3.40.50.12780">
    <property type="entry name" value="N-terminal domain of ligase-like"/>
    <property type="match status" value="1"/>
</dbReference>
<protein>
    <recommendedName>
        <fullName evidence="3">AMP-dependent synthetase/ligase domain-containing protein</fullName>
    </recommendedName>
</protein>
<dbReference type="InterPro" id="IPR000873">
    <property type="entry name" value="AMP-dep_synth/lig_dom"/>
</dbReference>
<keyword evidence="5" id="KW-1185">Reference proteome</keyword>
<accession>A0ABM7Z946</accession>
<dbReference type="Proteomes" id="UP001055453">
    <property type="component" value="Chromosome"/>
</dbReference>
<evidence type="ECO:0000256" key="2">
    <source>
        <dbReference type="ARBA" id="ARBA00022553"/>
    </source>
</evidence>
<gene>
    <name evidence="4" type="ORF">ANSO36C_55220</name>
</gene>
<dbReference type="EMBL" id="AP025732">
    <property type="protein sequence ID" value="BDI19720.1"/>
    <property type="molecule type" value="Genomic_DNA"/>
</dbReference>
<dbReference type="PANTHER" id="PTHR44845:SF6">
    <property type="entry name" value="BETA-ALANINE-ACTIVATING ENZYME"/>
    <property type="match status" value="1"/>
</dbReference>
<dbReference type="RefSeq" id="WP_251957295.1">
    <property type="nucleotide sequence ID" value="NZ_AP025732.1"/>
</dbReference>
<sequence length="121" mass="13055">MPSILLVPTGQPKAVLVEHRQLVNYIYAIIDRLDLVKGASFATVSTFAADLGNTVIFPALCTGGCLHIIPQETASDPQALADYFQRHPIDYLKIVPSHLTALLAASPTSSISTATEFNFGW</sequence>
<dbReference type="PANTHER" id="PTHR44845">
    <property type="entry name" value="CARRIER DOMAIN-CONTAINING PROTEIN"/>
    <property type="match status" value="1"/>
</dbReference>
<dbReference type="InterPro" id="IPR042099">
    <property type="entry name" value="ANL_N_sf"/>
</dbReference>
<name>A0ABM7Z946_NOSCO</name>
<dbReference type="Pfam" id="PF00501">
    <property type="entry name" value="AMP-binding"/>
    <property type="match status" value="1"/>
</dbReference>
<organism evidence="4 5">
    <name type="scientific">Nostoc cf. commune SO-36</name>
    <dbReference type="NCBI Taxonomy" id="449208"/>
    <lineage>
        <taxon>Bacteria</taxon>
        <taxon>Bacillati</taxon>
        <taxon>Cyanobacteriota</taxon>
        <taxon>Cyanophyceae</taxon>
        <taxon>Nostocales</taxon>
        <taxon>Nostocaceae</taxon>
        <taxon>Nostoc</taxon>
    </lineage>
</organism>
<evidence type="ECO:0000313" key="4">
    <source>
        <dbReference type="EMBL" id="BDI19720.1"/>
    </source>
</evidence>